<dbReference type="EMBL" id="PQXN01000024">
    <property type="protein sequence ID" value="TGO61822.1"/>
    <property type="molecule type" value="Genomic_DNA"/>
</dbReference>
<dbReference type="Proteomes" id="UP000297527">
    <property type="component" value="Unassembled WGS sequence"/>
</dbReference>
<protein>
    <recommendedName>
        <fullName evidence="3">BTB domain-containing protein</fullName>
    </recommendedName>
</protein>
<evidence type="ECO:0008006" key="3">
    <source>
        <dbReference type="Google" id="ProtNLM"/>
    </source>
</evidence>
<accession>A0A4Z1IQR7</accession>
<dbReference type="SUPFAM" id="SSF54695">
    <property type="entry name" value="POZ domain"/>
    <property type="match status" value="1"/>
</dbReference>
<evidence type="ECO:0000313" key="1">
    <source>
        <dbReference type="EMBL" id="TGO61822.1"/>
    </source>
</evidence>
<dbReference type="Gene3D" id="3.30.710.10">
    <property type="entry name" value="Potassium Channel Kv1.1, Chain A"/>
    <property type="match status" value="1"/>
</dbReference>
<organism evidence="1 2">
    <name type="scientific">Botryotinia convoluta</name>
    <dbReference type="NCBI Taxonomy" id="54673"/>
    <lineage>
        <taxon>Eukaryota</taxon>
        <taxon>Fungi</taxon>
        <taxon>Dikarya</taxon>
        <taxon>Ascomycota</taxon>
        <taxon>Pezizomycotina</taxon>
        <taxon>Leotiomycetes</taxon>
        <taxon>Helotiales</taxon>
        <taxon>Sclerotiniaceae</taxon>
        <taxon>Botryotinia</taxon>
    </lineage>
</organism>
<dbReference type="InterPro" id="IPR011333">
    <property type="entry name" value="SKP1/BTB/POZ_sf"/>
</dbReference>
<keyword evidence="2" id="KW-1185">Reference proteome</keyword>
<proteinExistence type="predicted"/>
<dbReference type="OrthoDB" id="6359816at2759"/>
<reference evidence="1 2" key="1">
    <citation type="submission" date="2017-12" db="EMBL/GenBank/DDBJ databases">
        <title>Comparative genomics of Botrytis spp.</title>
        <authorList>
            <person name="Valero-Jimenez C.A."/>
            <person name="Tapia P."/>
            <person name="Veloso J."/>
            <person name="Silva-Moreno E."/>
            <person name="Staats M."/>
            <person name="Valdes J.H."/>
            <person name="Van Kan J.A.L."/>
        </authorList>
    </citation>
    <scope>NUCLEOTIDE SEQUENCE [LARGE SCALE GENOMIC DNA]</scope>
    <source>
        <strain evidence="1 2">MUCL11595</strain>
    </source>
</reference>
<sequence>MFSSGFVEGLEGKAFFPEDDPKCFDFFMGWIYFGTLRVLNASTALEKVEYDLNLLSLYSFADKLCLPELMDLVLNTYKNIYEKSNRFPRFMCHCMYFIFVKYDSEDVLNFWTTEDMAIAMTLHQD</sequence>
<dbReference type="AlphaFoldDB" id="A0A4Z1IQR7"/>
<gene>
    <name evidence="1" type="ORF">BCON_0024g00220</name>
</gene>
<name>A0A4Z1IQR7_9HELO</name>
<comment type="caution">
    <text evidence="1">The sequence shown here is derived from an EMBL/GenBank/DDBJ whole genome shotgun (WGS) entry which is preliminary data.</text>
</comment>
<evidence type="ECO:0000313" key="2">
    <source>
        <dbReference type="Proteomes" id="UP000297527"/>
    </source>
</evidence>